<sequence>MIVGIPEEIKNNESRVGMTSVQVFELVKNSHIVYVQSDAGEGSGFLIRIINRQVP</sequence>
<name>A0A1N6NS25_9FLAO</name>
<dbReference type="GO" id="GO:0000286">
    <property type="term" value="F:alanine dehydrogenase activity"/>
    <property type="evidence" value="ECO:0007669"/>
    <property type="project" value="TreeGrafter"/>
</dbReference>
<gene>
    <name evidence="2" type="ORF">SAMN05421797_101114</name>
</gene>
<dbReference type="GO" id="GO:0006524">
    <property type="term" value="P:alanine catabolic process"/>
    <property type="evidence" value="ECO:0007669"/>
    <property type="project" value="TreeGrafter"/>
</dbReference>
<organism evidence="2 3">
    <name type="scientific">Maribacter ulvicola</name>
    <dbReference type="NCBI Taxonomy" id="228959"/>
    <lineage>
        <taxon>Bacteria</taxon>
        <taxon>Pseudomonadati</taxon>
        <taxon>Bacteroidota</taxon>
        <taxon>Flavobacteriia</taxon>
        <taxon>Flavobacteriales</taxon>
        <taxon>Flavobacteriaceae</taxon>
        <taxon>Maribacter</taxon>
    </lineage>
</organism>
<dbReference type="GO" id="GO:0005886">
    <property type="term" value="C:plasma membrane"/>
    <property type="evidence" value="ECO:0007669"/>
    <property type="project" value="TreeGrafter"/>
</dbReference>
<evidence type="ECO:0000313" key="3">
    <source>
        <dbReference type="Proteomes" id="UP000186953"/>
    </source>
</evidence>
<accession>A0A1N6NS25</accession>
<dbReference type="Proteomes" id="UP000186953">
    <property type="component" value="Unassembled WGS sequence"/>
</dbReference>
<feature type="domain" description="Alanine dehydrogenase/pyridine nucleotide transhydrogenase N-terminal" evidence="1">
    <location>
        <begin position="4"/>
        <end position="45"/>
    </location>
</feature>
<dbReference type="Pfam" id="PF05222">
    <property type="entry name" value="AlaDh_PNT_N"/>
    <property type="match status" value="1"/>
</dbReference>
<dbReference type="SUPFAM" id="SSF52283">
    <property type="entry name" value="Formate/glycerate dehydrogenase catalytic domain-like"/>
    <property type="match status" value="1"/>
</dbReference>
<dbReference type="PANTHER" id="PTHR42795">
    <property type="entry name" value="ALANINE DEHYDROGENASE"/>
    <property type="match status" value="1"/>
</dbReference>
<dbReference type="STRING" id="228959.SAMN05421797_101114"/>
<proteinExistence type="predicted"/>
<dbReference type="InterPro" id="IPR007886">
    <property type="entry name" value="AlaDH/PNT_N"/>
</dbReference>
<keyword evidence="3" id="KW-1185">Reference proteome</keyword>
<reference evidence="3" key="1">
    <citation type="submission" date="2017-01" db="EMBL/GenBank/DDBJ databases">
        <authorList>
            <person name="Varghese N."/>
            <person name="Submissions S."/>
        </authorList>
    </citation>
    <scope>NUCLEOTIDE SEQUENCE [LARGE SCALE GENOMIC DNA]</scope>
    <source>
        <strain evidence="3">DSM 15366</strain>
    </source>
</reference>
<protein>
    <submittedName>
        <fullName evidence="2">Alanine dehydrogenase</fullName>
    </submittedName>
</protein>
<dbReference type="EMBL" id="FTMA01000001">
    <property type="protein sequence ID" value="SIP94915.1"/>
    <property type="molecule type" value="Genomic_DNA"/>
</dbReference>
<dbReference type="PANTHER" id="PTHR42795:SF1">
    <property type="entry name" value="ALANINE DEHYDROGENASE"/>
    <property type="match status" value="1"/>
</dbReference>
<dbReference type="AlphaFoldDB" id="A0A1N6NS25"/>
<evidence type="ECO:0000259" key="1">
    <source>
        <dbReference type="Pfam" id="PF05222"/>
    </source>
</evidence>
<dbReference type="Gene3D" id="3.40.50.720">
    <property type="entry name" value="NAD(P)-binding Rossmann-like Domain"/>
    <property type="match status" value="1"/>
</dbReference>
<evidence type="ECO:0000313" key="2">
    <source>
        <dbReference type="EMBL" id="SIP94915.1"/>
    </source>
</evidence>